<gene>
    <name evidence="2" type="ORF">ACFPJ5_09415</name>
</gene>
<keyword evidence="3" id="KW-1185">Reference proteome</keyword>
<proteinExistence type="predicted"/>
<dbReference type="RefSeq" id="WP_227231440.1">
    <property type="nucleotide sequence ID" value="NZ_JAJCVJ010000004.1"/>
</dbReference>
<evidence type="ECO:0000256" key="1">
    <source>
        <dbReference type="SAM" id="MobiDB-lite"/>
    </source>
</evidence>
<keyword evidence="2" id="KW-0067">ATP-binding</keyword>
<evidence type="ECO:0000313" key="3">
    <source>
        <dbReference type="Proteomes" id="UP001596201"/>
    </source>
</evidence>
<dbReference type="InterPro" id="IPR051162">
    <property type="entry name" value="T4SS_component"/>
</dbReference>
<feature type="compositionally biased region" description="Acidic residues" evidence="1">
    <location>
        <begin position="591"/>
        <end position="605"/>
    </location>
</feature>
<dbReference type="Gene3D" id="3.40.50.300">
    <property type="entry name" value="P-loop containing nucleotide triphosphate hydrolases"/>
    <property type="match status" value="2"/>
</dbReference>
<dbReference type="Proteomes" id="UP001596201">
    <property type="component" value="Unassembled WGS sequence"/>
</dbReference>
<accession>A0ABD5RAZ5</accession>
<dbReference type="InterPro" id="IPR027417">
    <property type="entry name" value="P-loop_NTPase"/>
</dbReference>
<dbReference type="SUPFAM" id="SSF52540">
    <property type="entry name" value="P-loop containing nucleoside triphosphate hydrolases"/>
    <property type="match status" value="1"/>
</dbReference>
<dbReference type="AlphaFoldDB" id="A0ABD5RAZ5"/>
<dbReference type="PANTHER" id="PTHR30121:SF6">
    <property type="entry name" value="SLR6007 PROTEIN"/>
    <property type="match status" value="1"/>
</dbReference>
<dbReference type="GO" id="GO:0005524">
    <property type="term" value="F:ATP binding"/>
    <property type="evidence" value="ECO:0007669"/>
    <property type="project" value="UniProtKB-KW"/>
</dbReference>
<reference evidence="2 3" key="1">
    <citation type="journal article" date="2019" name="Int. J. Syst. Evol. Microbiol.">
        <title>The Global Catalogue of Microorganisms (GCM) 10K type strain sequencing project: providing services to taxonomists for standard genome sequencing and annotation.</title>
        <authorList>
            <consortium name="The Broad Institute Genomics Platform"/>
            <consortium name="The Broad Institute Genome Sequencing Center for Infectious Disease"/>
            <person name="Wu L."/>
            <person name="Ma J."/>
        </authorList>
    </citation>
    <scope>NUCLEOTIDE SEQUENCE [LARGE SCALE GENOMIC DNA]</scope>
    <source>
        <strain evidence="2 3">CGMCC 1.12237</strain>
    </source>
</reference>
<dbReference type="EMBL" id="JBHSKX010000001">
    <property type="protein sequence ID" value="MFC5367160.1"/>
    <property type="molecule type" value="Genomic_DNA"/>
</dbReference>
<comment type="caution">
    <text evidence="2">The sequence shown here is derived from an EMBL/GenBank/DDBJ whole genome shotgun (WGS) entry which is preliminary data.</text>
</comment>
<keyword evidence="2" id="KW-0547">Nucleotide-binding</keyword>
<feature type="region of interest" description="Disordered" evidence="1">
    <location>
        <begin position="570"/>
        <end position="612"/>
    </location>
</feature>
<dbReference type="PANTHER" id="PTHR30121">
    <property type="entry name" value="UNCHARACTERIZED PROTEIN YJGR-RELATED"/>
    <property type="match status" value="1"/>
</dbReference>
<organism evidence="2 3">
    <name type="scientific">Salinirubrum litoreum</name>
    <dbReference type="NCBI Taxonomy" id="1126234"/>
    <lineage>
        <taxon>Archaea</taxon>
        <taxon>Methanobacteriati</taxon>
        <taxon>Methanobacteriota</taxon>
        <taxon>Stenosarchaea group</taxon>
        <taxon>Halobacteria</taxon>
        <taxon>Halobacteriales</taxon>
        <taxon>Haloferacaceae</taxon>
        <taxon>Salinirubrum</taxon>
    </lineage>
</organism>
<protein>
    <submittedName>
        <fullName evidence="2">ATP-binding protein</fullName>
    </submittedName>
</protein>
<sequence length="931" mass="103357">MKSFSPVETKYTWVECKHVGDGTDTPGSKAAGTKLLQAIHERTPYPFRRWFHRFIPRLGARPYRSFVVDRRELGSFLLLDGDAVSPAVHRALNIIDSDRTAVTLPPERVLERYWTEGFPLGTCDSQQTSRHTEPISVPPALQREHMAILGSTGSGKTTSGETGILANHVATDGADIVIAPKGDGFTRQLLMLHYAKHGDLDNVLYFDCAEVVPAIGFFDIRSDLEAGVTRETAINDRIAHYLEIVDLLNTKENTEPAQWASTIIQALIKTGFDPVHGAEAFSHREMQALLRQLELDAPHPPVSTMWATDTYADLYSLKPEIFQGVKDGAKTQIRQPIADSRVAHIFNHVSEPDGPHLDLDALLNQDVLVILDMGRLNEQSSRDLTTVLLSMLWAALQRRVERSRYQEETQPLVNIYIEEASFLADSKLLDQLLSKGRSFDCSLLLSMQFASQAKGKSSKTLDEILSNVKTFLVGPIAKSDDIATVLETDEMEQKQIETRLASLENGGWVLKLPSAFGQSRPRPFFVESLPLPVGHPEGDAPPTPAMRDRFEQAFAALDERTRRTVGVEIAEAEQATGPSRSAHEAQTSDSTETDATETDATDSDSEAASRAAPIDSLLPYTKRLPTCVTYDRDAHAVVCTTCSNRYDPTDEGLSRAIDCCHALAEVDPDDVPITTVHLKRSPEELDASAWSRQQLLFLQVVYSASQFRYGPPGYDLLTDSMLRLQEYVGIEHDDVEALLEADLLRQDTDHPHRLYTVTADGRHEIGEGHRQGLDFGDGKGDLGESTQHILGVEVARRWLEQTYVADAESAVTSVETYYEIEQDRLDLVGLDDESVIRITVEVERVNNDLAEAAPSDYDKMAACDPDEAIWVVMSTRDAYRVVHALNHPADGEPRITKSYAKTTPPQNYSIDAPGMSAVFPLESLRRELTDE</sequence>
<name>A0ABD5RAZ5_9EURY</name>
<evidence type="ECO:0000313" key="2">
    <source>
        <dbReference type="EMBL" id="MFC5367160.1"/>
    </source>
</evidence>